<dbReference type="EMBL" id="MF358542">
    <property type="protein sequence ID" value="ASR76569.1"/>
    <property type="molecule type" value="Genomic_DNA"/>
</dbReference>
<evidence type="ECO:0000313" key="1">
    <source>
        <dbReference type="EMBL" id="ASR76569.1"/>
    </source>
</evidence>
<name>A0A222YYE9_9CAUD</name>
<proteinExistence type="predicted"/>
<protein>
    <submittedName>
        <fullName evidence="1">Uncharacterized protein</fullName>
    </submittedName>
</protein>
<evidence type="ECO:0000313" key="2">
    <source>
        <dbReference type="Proteomes" id="UP000225758"/>
    </source>
</evidence>
<organism evidence="1 2">
    <name type="scientific">Streptomyces phage Sushi23</name>
    <dbReference type="NCBI Taxonomy" id="2015806"/>
    <lineage>
        <taxon>Viruses</taxon>
        <taxon>Duplodnaviria</taxon>
        <taxon>Heunggongvirae</taxon>
        <taxon>Uroviricota</taxon>
        <taxon>Caudoviricetes</taxon>
        <taxon>Stanwilliamsviridae</taxon>
        <taxon>Boydwoodruffvirinae</taxon>
        <taxon>Samistivirus</taxon>
        <taxon>Samistivirus peebs</taxon>
    </lineage>
</organism>
<accession>A0A222YYE9</accession>
<dbReference type="Proteomes" id="UP000225758">
    <property type="component" value="Segment"/>
</dbReference>
<gene>
    <name evidence="1" type="ORF">SEA_SUSHI23_173</name>
</gene>
<sequence length="79" mass="9068">MMQIEIHYSFGEGPYIVGGEIDEIPFELKYYEGEAYLVVLTKDFVLRTGCAYSPFLGKLDHLMTGQLIFNLARQMNDNL</sequence>
<reference evidence="1 2" key="1">
    <citation type="submission" date="2017-06" db="EMBL/GenBank/DDBJ databases">
        <authorList>
            <person name="Mageeney C.M."/>
            <person name="Olugbade I.D."/>
            <person name="Kenna M.A."/>
            <person name="Ware V.C."/>
            <person name="Garlena R.A."/>
            <person name="Russell D.A."/>
            <person name="Pope W.H."/>
            <person name="Jacobs-Sera D."/>
            <person name="Hendrix R.W."/>
            <person name="Hatfull G.F."/>
        </authorList>
    </citation>
    <scope>NUCLEOTIDE SEQUENCE [LARGE SCALE GENOMIC DNA]</scope>
</reference>